<comment type="caution">
    <text evidence="1">The sequence shown here is derived from an EMBL/GenBank/DDBJ whole genome shotgun (WGS) entry which is preliminary data.</text>
</comment>
<accession>A0ACB8ADE1</accession>
<organism evidence="1 2">
    <name type="scientific">Hygrophoropsis aurantiaca</name>
    <dbReference type="NCBI Taxonomy" id="72124"/>
    <lineage>
        <taxon>Eukaryota</taxon>
        <taxon>Fungi</taxon>
        <taxon>Dikarya</taxon>
        <taxon>Basidiomycota</taxon>
        <taxon>Agaricomycotina</taxon>
        <taxon>Agaricomycetes</taxon>
        <taxon>Agaricomycetidae</taxon>
        <taxon>Boletales</taxon>
        <taxon>Coniophorineae</taxon>
        <taxon>Hygrophoropsidaceae</taxon>
        <taxon>Hygrophoropsis</taxon>
    </lineage>
</organism>
<proteinExistence type="predicted"/>
<gene>
    <name evidence="1" type="ORF">BJ138DRAFT_1239209</name>
</gene>
<dbReference type="Proteomes" id="UP000790377">
    <property type="component" value="Unassembled WGS sequence"/>
</dbReference>
<protein>
    <submittedName>
        <fullName evidence="1">Uncharacterized protein</fullName>
    </submittedName>
</protein>
<evidence type="ECO:0000313" key="1">
    <source>
        <dbReference type="EMBL" id="KAH7911330.1"/>
    </source>
</evidence>
<keyword evidence="2" id="KW-1185">Reference proteome</keyword>
<dbReference type="EMBL" id="MU267682">
    <property type="protein sequence ID" value="KAH7911330.1"/>
    <property type="molecule type" value="Genomic_DNA"/>
</dbReference>
<evidence type="ECO:0000313" key="2">
    <source>
        <dbReference type="Proteomes" id="UP000790377"/>
    </source>
</evidence>
<reference evidence="1" key="1">
    <citation type="journal article" date="2021" name="New Phytol.">
        <title>Evolutionary innovations through gain and loss of genes in the ectomycorrhizal Boletales.</title>
        <authorList>
            <person name="Wu G."/>
            <person name="Miyauchi S."/>
            <person name="Morin E."/>
            <person name="Kuo A."/>
            <person name="Drula E."/>
            <person name="Varga T."/>
            <person name="Kohler A."/>
            <person name="Feng B."/>
            <person name="Cao Y."/>
            <person name="Lipzen A."/>
            <person name="Daum C."/>
            <person name="Hundley H."/>
            <person name="Pangilinan J."/>
            <person name="Johnson J."/>
            <person name="Barry K."/>
            <person name="LaButti K."/>
            <person name="Ng V."/>
            <person name="Ahrendt S."/>
            <person name="Min B."/>
            <person name="Choi I.G."/>
            <person name="Park H."/>
            <person name="Plett J.M."/>
            <person name="Magnuson J."/>
            <person name="Spatafora J.W."/>
            <person name="Nagy L.G."/>
            <person name="Henrissat B."/>
            <person name="Grigoriev I.V."/>
            <person name="Yang Z.L."/>
            <person name="Xu J."/>
            <person name="Martin F.M."/>
        </authorList>
    </citation>
    <scope>NUCLEOTIDE SEQUENCE</scope>
    <source>
        <strain evidence="1">ATCC 28755</strain>
    </source>
</reference>
<name>A0ACB8ADE1_9AGAM</name>
<sequence length="945" mass="100975">MPKRIATPPPGDDEPRYLTVVHPFVPSGHCNMELPMDRQDFARWVACCIDKDAVYCFFHKPRARDMVIIEVARKYQHCDRILGEHRWSEFLKNPSDVEKDQVTRVYYCTYNTGRIVQKNGWKRVEIDEDWFKNYSPNNRQAIYSYDTLFIRFPYPTTHFCDIPVEDQTNHPLCRPLPGAVKAPPPESLAAPAPVVGSEEWTTEKKSSSSQSKATKGAWANGAPKASAKPIVNVRQTGPNTKQGPQARMPAVGGGPIVVKASNVWQRPLSPPSSETSNDWDGISASPILELPQVPIQSPPSAPPGLPPPAWKGASPTAPPGFAPPGLPPPKAWAASNQPTLPPLINTATSWDSSSGSGLGSSSSSDDPYKVHIQISDSMEEELFRMKLQGKAREFDEDSDVDELDSIAPATWSTRDSTSQSSFGGEDDAPRDYEPAWDDPDMDAESQYKKKDAKPVMLCKAHGLICKKGICAQYAEQLRDIRKAERAAEREAARGQGGKGRGGAKGAARGGRGGLGRGVGGPARGLSLPNRGSDRGRGGLSGNPPRGRGAVVKTNWRGAPREIVTAARIAEREGSSTHGESSVIGWENPENEWAETVEETKGDADARDGAKTPTQTPTSLPVDANAPSDAGWNVSEVSHDPWGGVTSSPKQPQLQPAPPKAPSNDGWNVSEVSHDPWGHPAKPEGNLASASPSSSRNALRDPSNDGWNVSEASYDPWEESAKQNGNPASTTPAVSDAPKAPSNDGWNVSQASFDPWESVPSKKSNPPANGFVQKQPSRGNFQKRFNSPSHFTPKGFKQPPNGVNAWNTPVAPAVVSAVTKPAPPKGFKQPPNSANAWNIPAALPAVNAAAKPATPKSLKQPPNSANAWNVEPVAPPVASAATQSVKKVKGTSLDKPMVGTWADEMDAASAAGYPDSTDGSSVISSKGGARAQSTTGGWGSVSDMPW</sequence>